<keyword evidence="1" id="KW-1185">Reference proteome</keyword>
<gene>
    <name evidence="2" type="primary">LOC107813013</name>
</gene>
<dbReference type="OrthoDB" id="1294502at2759"/>
<proteinExistence type="predicted"/>
<reference evidence="1" key="1">
    <citation type="journal article" date="2014" name="Nat. Commun.">
        <title>The tobacco genome sequence and its comparison with those of tomato and potato.</title>
        <authorList>
            <person name="Sierro N."/>
            <person name="Battey J.N."/>
            <person name="Ouadi S."/>
            <person name="Bakaher N."/>
            <person name="Bovet L."/>
            <person name="Willig A."/>
            <person name="Goepfert S."/>
            <person name="Peitsch M.C."/>
            <person name="Ivanov N.V."/>
        </authorList>
    </citation>
    <scope>NUCLEOTIDE SEQUENCE [LARGE SCALE GENOMIC DNA]</scope>
</reference>
<organism evidence="1 2">
    <name type="scientific">Nicotiana tabacum</name>
    <name type="common">Common tobacco</name>
    <dbReference type="NCBI Taxonomy" id="4097"/>
    <lineage>
        <taxon>Eukaryota</taxon>
        <taxon>Viridiplantae</taxon>
        <taxon>Streptophyta</taxon>
        <taxon>Embryophyta</taxon>
        <taxon>Tracheophyta</taxon>
        <taxon>Spermatophyta</taxon>
        <taxon>Magnoliopsida</taxon>
        <taxon>eudicotyledons</taxon>
        <taxon>Gunneridae</taxon>
        <taxon>Pentapetalae</taxon>
        <taxon>asterids</taxon>
        <taxon>lamiids</taxon>
        <taxon>Solanales</taxon>
        <taxon>Solanaceae</taxon>
        <taxon>Nicotianoideae</taxon>
        <taxon>Nicotianeae</taxon>
        <taxon>Nicotiana</taxon>
    </lineage>
</organism>
<name>A0A1S4BXX7_TOBAC</name>
<dbReference type="PaxDb" id="4097-A0A1S4BXX7"/>
<protein>
    <submittedName>
        <fullName evidence="2">Uncharacterized protein LOC107813013</fullName>
    </submittedName>
</protein>
<reference evidence="2" key="2">
    <citation type="submission" date="2025-08" db="UniProtKB">
        <authorList>
            <consortium name="RefSeq"/>
        </authorList>
    </citation>
    <scope>IDENTIFICATION</scope>
    <source>
        <tissue evidence="2">Leaf</tissue>
    </source>
</reference>
<dbReference type="Proteomes" id="UP000790787">
    <property type="component" value="Chromosome 7"/>
</dbReference>
<dbReference type="KEGG" id="nta:107813013"/>
<dbReference type="AlphaFoldDB" id="A0A1S4BXX7"/>
<dbReference type="OMA" id="MACGGRK"/>
<dbReference type="RefSeq" id="XP_016493703.2">
    <property type="nucleotide sequence ID" value="XM_016638217.2"/>
</dbReference>
<evidence type="ECO:0000313" key="1">
    <source>
        <dbReference type="Proteomes" id="UP000790787"/>
    </source>
</evidence>
<dbReference type="GeneID" id="107813013"/>
<accession>A0A1S4BXX7</accession>
<dbReference type="RefSeq" id="XP_016493703.1">
    <property type="nucleotide sequence ID" value="XM_016638217.1"/>
</dbReference>
<sequence>MVLVYTSQPDQVTGNNMACGGRKRKISITTFDAKKELEKDDNKKLRAAMLKQRYADMILKSQQQVVGKELEEKEISMKKNLWEKQFQEAIAKSQRKRERMAARFAIENIKRTVDFDDNLQAERDFLIMTGGATSYCLFYRSAVYSDVNSFFCVCWRSVGGYYTHFALSQPQVYVMV</sequence>
<evidence type="ECO:0000313" key="2">
    <source>
        <dbReference type="RefSeq" id="XP_016493703.2"/>
    </source>
</evidence>